<protein>
    <submittedName>
        <fullName evidence="3">Lipase/esterase</fullName>
    </submittedName>
</protein>
<evidence type="ECO:0000259" key="2">
    <source>
        <dbReference type="Pfam" id="PF07859"/>
    </source>
</evidence>
<dbReference type="STRING" id="391936.S7S_05675"/>
<dbReference type="InterPro" id="IPR029058">
    <property type="entry name" value="AB_hydrolase_fold"/>
</dbReference>
<dbReference type="InterPro" id="IPR013094">
    <property type="entry name" value="AB_hydrolase_3"/>
</dbReference>
<dbReference type="RefSeq" id="WP_008737852.1">
    <property type="nucleotide sequence ID" value="NZ_CP004387.1"/>
</dbReference>
<dbReference type="KEGG" id="apac:S7S_05675"/>
<dbReference type="Pfam" id="PF07859">
    <property type="entry name" value="Abhydrolase_3"/>
    <property type="match status" value="1"/>
</dbReference>
<keyword evidence="1" id="KW-0378">Hydrolase</keyword>
<dbReference type="GO" id="GO:0016787">
    <property type="term" value="F:hydrolase activity"/>
    <property type="evidence" value="ECO:0007669"/>
    <property type="project" value="UniProtKB-KW"/>
</dbReference>
<dbReference type="PANTHER" id="PTHR48081:SF8">
    <property type="entry name" value="ALPHA_BETA HYDROLASE FOLD-3 DOMAIN-CONTAINING PROTEIN-RELATED"/>
    <property type="match status" value="1"/>
</dbReference>
<accession>A0A0B4XLY2</accession>
<dbReference type="InterPro" id="IPR050300">
    <property type="entry name" value="GDXG_lipolytic_enzyme"/>
</dbReference>
<dbReference type="Proteomes" id="UP000006764">
    <property type="component" value="Chromosome"/>
</dbReference>
<proteinExistence type="predicted"/>
<keyword evidence="4" id="KW-1185">Reference proteome</keyword>
<dbReference type="HOGENOM" id="CLU_012494_13_1_6"/>
<dbReference type="AlphaFoldDB" id="A0A0B4XLY2"/>
<evidence type="ECO:0000313" key="4">
    <source>
        <dbReference type="Proteomes" id="UP000006764"/>
    </source>
</evidence>
<feature type="domain" description="Alpha/beta hydrolase fold-3" evidence="2">
    <location>
        <begin position="72"/>
        <end position="272"/>
    </location>
</feature>
<gene>
    <name evidence="3" type="ORF">S7S_05675</name>
</gene>
<name>A0A0B4XLY2_9GAMM</name>
<dbReference type="PANTHER" id="PTHR48081">
    <property type="entry name" value="AB HYDROLASE SUPERFAMILY PROTEIN C4A8.06C"/>
    <property type="match status" value="1"/>
</dbReference>
<organism evidence="3 4">
    <name type="scientific">Isoalcanivorax pacificus W11-5</name>
    <dbReference type="NCBI Taxonomy" id="391936"/>
    <lineage>
        <taxon>Bacteria</taxon>
        <taxon>Pseudomonadati</taxon>
        <taxon>Pseudomonadota</taxon>
        <taxon>Gammaproteobacteria</taxon>
        <taxon>Oceanospirillales</taxon>
        <taxon>Alcanivoracaceae</taxon>
        <taxon>Isoalcanivorax</taxon>
    </lineage>
</organism>
<dbReference type="EMBL" id="CP004387">
    <property type="protein sequence ID" value="AJD47553.1"/>
    <property type="molecule type" value="Genomic_DNA"/>
</dbReference>
<sequence>MSSLTARLVKLFSRRMIKRHNLSEQALVKHLRKAFNHPPGLTLLPRGVRLSRIETRGFTGDRIATATPERAILYIHGGAYMAGTTRTYHNLAGRLAKQLNAAVYLPSYPFAPEHPFPAAVNQCLDAYAWLLNEGFDPACITIGGDSAGGGLTLSTLLGTRERDLPLPGRAFMFSPATDAHGRGPSLDLNNDADCMLSASMIRTAADVYVSAEHRDNPLASPCLGDYTGMPPLMILVDKSECLYSDAEAVRDKARQAGVDVTWIAREGLFHVWPIMVPWLPEARRDVDEVVRFVGGKV</sequence>
<evidence type="ECO:0000256" key="1">
    <source>
        <dbReference type="ARBA" id="ARBA00022801"/>
    </source>
</evidence>
<dbReference type="Gene3D" id="3.40.50.1820">
    <property type="entry name" value="alpha/beta hydrolase"/>
    <property type="match status" value="1"/>
</dbReference>
<reference evidence="3 4" key="1">
    <citation type="journal article" date="2012" name="J. Bacteriol.">
        <title>Genome sequence of an alkane-degrading bacterium, Alcanivorax pacificus type strain W11-5, isolated from deep sea sediment.</title>
        <authorList>
            <person name="Lai Q."/>
            <person name="Shao Z."/>
        </authorList>
    </citation>
    <scope>NUCLEOTIDE SEQUENCE [LARGE SCALE GENOMIC DNA]</scope>
    <source>
        <strain evidence="3 4">W11-5</strain>
    </source>
</reference>
<dbReference type="SUPFAM" id="SSF53474">
    <property type="entry name" value="alpha/beta-Hydrolases"/>
    <property type="match status" value="1"/>
</dbReference>
<evidence type="ECO:0000313" key="3">
    <source>
        <dbReference type="EMBL" id="AJD47553.1"/>
    </source>
</evidence>